<sequence>MSYRRFRPKGRKCKILAQSFVLVTGGTNPQYLTAMPTGGYIYVLTKKQRSPINNKDVTISFTS</sequence>
<dbReference type="RefSeq" id="WP_190943078.1">
    <property type="nucleotide sequence ID" value="NZ_JACJSI010000059.1"/>
</dbReference>
<gene>
    <name evidence="1" type="ORF">H6G97_23845</name>
</gene>
<dbReference type="Proteomes" id="UP000623440">
    <property type="component" value="Unassembled WGS sequence"/>
</dbReference>
<name>A0ABR8DSW9_9NOSO</name>
<evidence type="ECO:0000313" key="1">
    <source>
        <dbReference type="EMBL" id="MBD2532450.1"/>
    </source>
</evidence>
<comment type="caution">
    <text evidence="1">The sequence shown here is derived from an EMBL/GenBank/DDBJ whole genome shotgun (WGS) entry which is preliminary data.</text>
</comment>
<protein>
    <submittedName>
        <fullName evidence="1">Uncharacterized protein</fullName>
    </submittedName>
</protein>
<evidence type="ECO:0000313" key="2">
    <source>
        <dbReference type="Proteomes" id="UP000623440"/>
    </source>
</evidence>
<proteinExistence type="predicted"/>
<dbReference type="EMBL" id="JACJSI010000059">
    <property type="protein sequence ID" value="MBD2532450.1"/>
    <property type="molecule type" value="Genomic_DNA"/>
</dbReference>
<reference evidence="1 2" key="1">
    <citation type="journal article" date="2020" name="ISME J.">
        <title>Comparative genomics reveals insights into cyanobacterial evolution and habitat adaptation.</title>
        <authorList>
            <person name="Chen M.Y."/>
            <person name="Teng W.K."/>
            <person name="Zhao L."/>
            <person name="Hu C.X."/>
            <person name="Zhou Y.K."/>
            <person name="Han B.P."/>
            <person name="Song L.R."/>
            <person name="Shu W.S."/>
        </authorList>
    </citation>
    <scope>NUCLEOTIDE SEQUENCE [LARGE SCALE GENOMIC DNA]</scope>
    <source>
        <strain evidence="1 2">FACHB-838</strain>
    </source>
</reference>
<accession>A0ABR8DSW9</accession>
<keyword evidence="2" id="KW-1185">Reference proteome</keyword>
<organism evidence="1 2">
    <name type="scientific">Nostoc flagelliforme FACHB-838</name>
    <dbReference type="NCBI Taxonomy" id="2692904"/>
    <lineage>
        <taxon>Bacteria</taxon>
        <taxon>Bacillati</taxon>
        <taxon>Cyanobacteriota</taxon>
        <taxon>Cyanophyceae</taxon>
        <taxon>Nostocales</taxon>
        <taxon>Nostocaceae</taxon>
        <taxon>Nostoc</taxon>
    </lineage>
</organism>